<keyword evidence="2" id="KW-1185">Reference proteome</keyword>
<dbReference type="Proteomes" id="UP001153642">
    <property type="component" value="Unassembled WGS sequence"/>
</dbReference>
<comment type="caution">
    <text evidence="1">The sequence shown here is derived from an EMBL/GenBank/DDBJ whole genome shotgun (WGS) entry which is preliminary data.</text>
</comment>
<dbReference type="RefSeq" id="WP_277900799.1">
    <property type="nucleotide sequence ID" value="NZ_JAPMUA010000005.1"/>
</dbReference>
<evidence type="ECO:0000313" key="1">
    <source>
        <dbReference type="EMBL" id="MDG3586933.1"/>
    </source>
</evidence>
<dbReference type="NCBIfam" id="TIGR04131">
    <property type="entry name" value="Bac_Flav_CTERM"/>
    <property type="match status" value="1"/>
</dbReference>
<dbReference type="InterPro" id="IPR026341">
    <property type="entry name" value="T9SS_type_B"/>
</dbReference>
<organism evidence="1 2">
    <name type="scientific">Galbibacter pacificus</name>
    <dbReference type="NCBI Taxonomy" id="2996052"/>
    <lineage>
        <taxon>Bacteria</taxon>
        <taxon>Pseudomonadati</taxon>
        <taxon>Bacteroidota</taxon>
        <taxon>Flavobacteriia</taxon>
        <taxon>Flavobacteriales</taxon>
        <taxon>Flavobacteriaceae</taxon>
        <taxon>Galbibacter</taxon>
    </lineage>
</organism>
<gene>
    <name evidence="1" type="ORF">OSR52_13745</name>
</gene>
<dbReference type="EMBL" id="JAPMUA010000005">
    <property type="protein sequence ID" value="MDG3586933.1"/>
    <property type="molecule type" value="Genomic_DNA"/>
</dbReference>
<reference evidence="1" key="1">
    <citation type="submission" date="2022-11" db="EMBL/GenBank/DDBJ databases">
        <title>High-quality draft genome sequence of Galbibacter sp. strain CMA-7.</title>
        <authorList>
            <person name="Wei L."/>
            <person name="Dong C."/>
            <person name="Shao Z."/>
        </authorList>
    </citation>
    <scope>NUCLEOTIDE SEQUENCE</scope>
    <source>
        <strain evidence="1">CMA-7</strain>
    </source>
</reference>
<proteinExistence type="predicted"/>
<protein>
    <submittedName>
        <fullName evidence="1">T9SS type B sorting domain-containing protein</fullName>
    </submittedName>
</protein>
<evidence type="ECO:0000313" key="2">
    <source>
        <dbReference type="Proteomes" id="UP001153642"/>
    </source>
</evidence>
<sequence>MALLYFSVKEMQAQTNALPNDCVNAITVCGSGMINSNANGSGVQEISNNACNSMEHNSLWLKINIVQAGTLGFTLQPTNTDIKVDYDFFVFGPNANCTNIGQSIRCSTTNPNAAGLTNNLTGMNGTASETSEGPGEEGDGFVKWLDVSVGDTYFIVIDRPVGSGGFNLEWTGSATTEGSPFPGTPIANAITGQEICNSTGMHTFYLSAMTNSINPDPNNNVSFYGTEGDAYDQVNQLSHSLTLDNSSQKIYARVTNANGCFDITDFELSSYKTPVLNNMDFVQCDLDITNSTDGKTVFNLSQLKEQITNNSNTQILYYESVADRTNNNPVANPENYIGQDQQVLYTKAIAPSGCESTSEGKITLSVKSTTASLPKAAPYFTCDLNAEDTVLEGAFDLAFIKKNAYPNLDVFLYKSRDDAALEVNEITLDEIISESTTLFARLEKNNECQGVEEIDLTVNPTPQIKLPDAFPLLCLNIGSLPITAPSGFDLYKWYKIDENNQEKLIETQQTIKITEPGNYRLEVSYVYNNYGTTKECSNSKTFNIEASNIATILKVDVEDISENNKIAVLVEGEGNYEYALDTPYGTYQNNNMFENVPNGFIEVYVRDKNGCGMVSQKISVIGYDKFFTPNGDGYNDYWRIHGTNETFQANSLIFIYDRYGKLIKQIRPSSKGWDGNYNGIPLPSSDYWFSATLEDGREFKGHFTLKR</sequence>
<name>A0ABT6FUJ3_9FLAO</name>
<accession>A0ABT6FUJ3</accession>
<dbReference type="Pfam" id="PF13585">
    <property type="entry name" value="CHU_C"/>
    <property type="match status" value="1"/>
</dbReference>